<reference evidence="17 18" key="1">
    <citation type="journal article" date="2010" name="Plant Cell">
        <title>The Chlorella variabilis NC64A genome reveals adaptation to photosymbiosis, coevolution with viruses, and cryptic sex.</title>
        <authorList>
            <person name="Blanc G."/>
            <person name="Duncan G."/>
            <person name="Agarkova I."/>
            <person name="Borodovsky M."/>
            <person name="Gurnon J."/>
            <person name="Kuo A."/>
            <person name="Lindquist E."/>
            <person name="Lucas S."/>
            <person name="Pangilinan J."/>
            <person name="Polle J."/>
            <person name="Salamov A."/>
            <person name="Terry A."/>
            <person name="Yamada T."/>
            <person name="Dunigan D.D."/>
            <person name="Grigoriev I.V."/>
            <person name="Claverie J.M."/>
            <person name="Van Etten J.L."/>
        </authorList>
    </citation>
    <scope>NUCLEOTIDE SEQUENCE [LARGE SCALE GENOMIC DNA]</scope>
    <source>
        <strain evidence="17 18">NC64A</strain>
    </source>
</reference>
<dbReference type="FunFam" id="2.40.110.10:FF:000005">
    <property type="entry name" value="Acyl-coenzyme A oxidase"/>
    <property type="match status" value="1"/>
</dbReference>
<keyword evidence="6 11" id="KW-0274">FAD</keyword>
<dbReference type="KEGG" id="cvr:CHLNCDRAFT_135478"/>
<dbReference type="Pfam" id="PF02770">
    <property type="entry name" value="Acyl-CoA_dh_M"/>
    <property type="match status" value="1"/>
</dbReference>
<evidence type="ECO:0000256" key="13">
    <source>
        <dbReference type="PIRSR" id="PIRSR000168-2"/>
    </source>
</evidence>
<feature type="domain" description="Acyl-CoA oxidase C-alpha1" evidence="16">
    <location>
        <begin position="313"/>
        <end position="470"/>
    </location>
</feature>
<proteinExistence type="inferred from homology"/>
<accession>E1ZI95</accession>
<dbReference type="STRING" id="554065.E1ZI95"/>
<comment type="cofactor">
    <cofactor evidence="2">
        <name>FAD</name>
        <dbReference type="ChEBI" id="CHEBI:57692"/>
    </cofactor>
</comment>
<keyword evidence="7" id="KW-0276">Fatty acid metabolism</keyword>
<evidence type="ECO:0000256" key="8">
    <source>
        <dbReference type="ARBA" id="ARBA00023002"/>
    </source>
</evidence>
<keyword evidence="5 11" id="KW-0285">Flavoprotein</keyword>
<dbReference type="Gene3D" id="2.40.110.10">
    <property type="entry name" value="Butyryl-CoA Dehydrogenase, subunit A, domain 2"/>
    <property type="match status" value="1"/>
</dbReference>
<evidence type="ECO:0000256" key="12">
    <source>
        <dbReference type="PIRSR" id="PIRSR000168-1"/>
    </source>
</evidence>
<dbReference type="Pfam" id="PF01756">
    <property type="entry name" value="ACOX"/>
    <property type="match status" value="1"/>
</dbReference>
<dbReference type="Proteomes" id="UP000008141">
    <property type="component" value="Unassembled WGS sequence"/>
</dbReference>
<dbReference type="OrthoDB" id="538336at2759"/>
<comment type="subcellular location">
    <subcellularLocation>
        <location evidence="3">Peroxisome</location>
    </subcellularLocation>
</comment>
<dbReference type="FunFam" id="1.20.140.10:FF:000007">
    <property type="entry name" value="Acyl-coenzyme A oxidase"/>
    <property type="match status" value="1"/>
</dbReference>
<dbReference type="InterPro" id="IPR012258">
    <property type="entry name" value="Acyl-CoA_oxidase"/>
</dbReference>
<dbReference type="GeneID" id="17353816"/>
<evidence type="ECO:0000256" key="1">
    <source>
        <dbReference type="ARBA" id="ARBA00001201"/>
    </source>
</evidence>
<evidence type="ECO:0000259" key="14">
    <source>
        <dbReference type="Pfam" id="PF01756"/>
    </source>
</evidence>
<dbReference type="FunCoup" id="E1ZI95">
    <property type="interactions" value="563"/>
</dbReference>
<dbReference type="InterPro" id="IPR009100">
    <property type="entry name" value="AcylCoA_DH/oxidase_NM_dom_sf"/>
</dbReference>
<dbReference type="GO" id="GO:0005777">
    <property type="term" value="C:peroxisome"/>
    <property type="evidence" value="ECO:0007669"/>
    <property type="project" value="UniProtKB-SubCell"/>
</dbReference>
<dbReference type="eggNOG" id="KOG0135">
    <property type="taxonomic scope" value="Eukaryota"/>
</dbReference>
<evidence type="ECO:0000259" key="16">
    <source>
        <dbReference type="Pfam" id="PF22924"/>
    </source>
</evidence>
<dbReference type="PIRSF" id="PIRSF000168">
    <property type="entry name" value="Acyl-CoA_oxidase"/>
    <property type="match status" value="1"/>
</dbReference>
<sequence>MSAQRVAVLQRQLQATIPAGEASSSALQPQPTSAIALRQLPRFDVTLMEHFLDNQLALKAEVYELFRQHPELLVAEEEGMTKEEHRELVRKCLRVILAAGFSPMSFFARDHAKYFNLAELLSLVDLSLTVKLGVQYSLWGGSVINLGTERHRRKYFDDIDRFRLPGCFAMTELKHGSNVAGLQTEAILDVHTDEWIVNTPDDGAIKWWIGNAAEDGKMATVPSPDGSGALDDHGVHAFIVPLRDDGGALWPGVEIHDCGYKVGLNGIDNGAIRFTSVRVPRENLLDRFATVDRSGRYSSPMTSATKRFAATLGELTGGRVGLTCASVGVLKGALTIAVRYSAQRQQFGPPDAPEVAVLDYPSQQMKLMPMLATCYALYFAKNKLVEKYCEMKRTKDEVLVADVHTLSAGLKAYTTSYTNTAIGICRECCGGHGYAARPAASSLCTSSADIFQTFEGDNTVLLQQVAALLLKEYRDSFRGSPLAATWSYLKVWAQDSLPANPLVTHETDVSHLRDPAFLVRALRYRSARLLHTLAARLRKHSRRVGEFTAWNKCLLHVLALSRAHIESVMLVEMLAAVNACVDPDCRRSLKALADLFALDRIYTDITFRNDDYIAPEKAKAIYRLIEALCGEVRGVAVPLVDAFAIPDHILRSPIGLSTTSVDPYSEYLAAAGFDS</sequence>
<evidence type="ECO:0000256" key="6">
    <source>
        <dbReference type="ARBA" id="ARBA00022827"/>
    </source>
</evidence>
<comment type="similarity">
    <text evidence="4 11">Belongs to the acyl-CoA oxidase family.</text>
</comment>
<evidence type="ECO:0000313" key="18">
    <source>
        <dbReference type="Proteomes" id="UP000008141"/>
    </source>
</evidence>
<feature type="active site" description="Proton acceptor" evidence="12">
    <location>
        <position position="455"/>
    </location>
</feature>
<keyword evidence="10" id="KW-0576">Peroxisome</keyword>
<feature type="domain" description="Acyl-CoA oxidase/dehydrogenase middle" evidence="15">
    <location>
        <begin position="167"/>
        <end position="277"/>
    </location>
</feature>
<organism evidence="18">
    <name type="scientific">Chlorella variabilis</name>
    <name type="common">Green alga</name>
    <dbReference type="NCBI Taxonomy" id="554065"/>
    <lineage>
        <taxon>Eukaryota</taxon>
        <taxon>Viridiplantae</taxon>
        <taxon>Chlorophyta</taxon>
        <taxon>core chlorophytes</taxon>
        <taxon>Trebouxiophyceae</taxon>
        <taxon>Chlorellales</taxon>
        <taxon>Chlorellaceae</taxon>
        <taxon>Chlorella clade</taxon>
        <taxon>Chlorella</taxon>
    </lineage>
</organism>
<dbReference type="AlphaFoldDB" id="E1ZI95"/>
<feature type="domain" description="Acyl-CoA oxidase C-terminal" evidence="14">
    <location>
        <begin position="514"/>
        <end position="656"/>
    </location>
</feature>
<evidence type="ECO:0000313" key="17">
    <source>
        <dbReference type="EMBL" id="EFN54117.1"/>
    </source>
</evidence>
<protein>
    <recommendedName>
        <fullName evidence="11">Acyl-coenzyme A oxidase</fullName>
    </recommendedName>
</protein>
<evidence type="ECO:0000256" key="7">
    <source>
        <dbReference type="ARBA" id="ARBA00022832"/>
    </source>
</evidence>
<keyword evidence="9" id="KW-0443">Lipid metabolism</keyword>
<evidence type="ECO:0000256" key="2">
    <source>
        <dbReference type="ARBA" id="ARBA00001974"/>
    </source>
</evidence>
<keyword evidence="18" id="KW-1185">Reference proteome</keyword>
<dbReference type="GO" id="GO:0003997">
    <property type="term" value="F:acyl-CoA oxidase activity"/>
    <property type="evidence" value="ECO:0007669"/>
    <property type="project" value="UniProtKB-EC"/>
</dbReference>
<evidence type="ECO:0000256" key="3">
    <source>
        <dbReference type="ARBA" id="ARBA00004275"/>
    </source>
</evidence>
<dbReference type="GO" id="GO:0005504">
    <property type="term" value="F:fatty acid binding"/>
    <property type="evidence" value="ECO:0007669"/>
    <property type="project" value="TreeGrafter"/>
</dbReference>
<dbReference type="InterPro" id="IPR006091">
    <property type="entry name" value="Acyl-CoA_Oxase/DH_mid-dom"/>
</dbReference>
<dbReference type="GO" id="GO:0055088">
    <property type="term" value="P:lipid homeostasis"/>
    <property type="evidence" value="ECO:0007669"/>
    <property type="project" value="TreeGrafter"/>
</dbReference>
<dbReference type="FunFam" id="1.20.140.10:FF:000010">
    <property type="entry name" value="Acyl-coenzyme A oxidase"/>
    <property type="match status" value="1"/>
</dbReference>
<dbReference type="OMA" id="SINKRFA"/>
<dbReference type="SUPFAM" id="SSF56645">
    <property type="entry name" value="Acyl-CoA dehydrogenase NM domain-like"/>
    <property type="match status" value="1"/>
</dbReference>
<comment type="catalytic activity">
    <reaction evidence="1">
        <text>a 2,3-saturated acyl-CoA + O2 = a (2E)-enoyl-CoA + H2O2</text>
        <dbReference type="Rhea" id="RHEA:38959"/>
        <dbReference type="ChEBI" id="CHEBI:15379"/>
        <dbReference type="ChEBI" id="CHEBI:16240"/>
        <dbReference type="ChEBI" id="CHEBI:58856"/>
        <dbReference type="ChEBI" id="CHEBI:65111"/>
        <dbReference type="EC" id="1.3.3.6"/>
    </reaction>
</comment>
<dbReference type="InterPro" id="IPR036250">
    <property type="entry name" value="AcylCo_DH-like_C"/>
</dbReference>
<dbReference type="Gene3D" id="1.20.140.10">
    <property type="entry name" value="Butyryl-CoA Dehydrogenase, subunit A, domain 3"/>
    <property type="match status" value="2"/>
</dbReference>
<dbReference type="SUPFAM" id="SSF47203">
    <property type="entry name" value="Acyl-CoA dehydrogenase C-terminal domain-like"/>
    <property type="match status" value="2"/>
</dbReference>
<dbReference type="EMBL" id="GL433848">
    <property type="protein sequence ID" value="EFN54117.1"/>
    <property type="molecule type" value="Genomic_DNA"/>
</dbReference>
<dbReference type="InParanoid" id="E1ZI95"/>
<dbReference type="GO" id="GO:0033540">
    <property type="term" value="P:fatty acid beta-oxidation using acyl-CoA oxidase"/>
    <property type="evidence" value="ECO:0007669"/>
    <property type="project" value="TreeGrafter"/>
</dbReference>
<evidence type="ECO:0000256" key="4">
    <source>
        <dbReference type="ARBA" id="ARBA00006288"/>
    </source>
</evidence>
<feature type="binding site" evidence="13">
    <location>
        <position position="171"/>
    </location>
    <ligand>
        <name>FAD</name>
        <dbReference type="ChEBI" id="CHEBI:57692"/>
    </ligand>
</feature>
<dbReference type="Pfam" id="PF22924">
    <property type="entry name" value="ACOX_C_alpha1"/>
    <property type="match status" value="1"/>
</dbReference>
<evidence type="ECO:0000256" key="10">
    <source>
        <dbReference type="ARBA" id="ARBA00023140"/>
    </source>
</evidence>
<feature type="binding site" evidence="13">
    <location>
        <position position="210"/>
    </location>
    <ligand>
        <name>FAD</name>
        <dbReference type="ChEBI" id="CHEBI:57692"/>
    </ligand>
</feature>
<evidence type="ECO:0000256" key="11">
    <source>
        <dbReference type="PIRNR" id="PIRNR000168"/>
    </source>
</evidence>
<evidence type="ECO:0000256" key="9">
    <source>
        <dbReference type="ARBA" id="ARBA00023098"/>
    </source>
</evidence>
<keyword evidence="8" id="KW-0560">Oxidoreductase</keyword>
<evidence type="ECO:0000259" key="15">
    <source>
        <dbReference type="Pfam" id="PF02770"/>
    </source>
</evidence>
<dbReference type="PANTHER" id="PTHR10909:SF378">
    <property type="entry name" value="ACYL-COENZYME A OXIDASE"/>
    <property type="match status" value="1"/>
</dbReference>
<evidence type="ECO:0000256" key="5">
    <source>
        <dbReference type="ARBA" id="ARBA00022630"/>
    </source>
</evidence>
<dbReference type="RefSeq" id="XP_005846219.1">
    <property type="nucleotide sequence ID" value="XM_005846157.1"/>
</dbReference>
<name>E1ZI95_CHLVA</name>
<dbReference type="InterPro" id="IPR046373">
    <property type="entry name" value="Acyl-CoA_Oxase/DH_mid-dom_sf"/>
</dbReference>
<gene>
    <name evidence="17" type="ORF">CHLNCDRAFT_135478</name>
</gene>
<dbReference type="InterPro" id="IPR055060">
    <property type="entry name" value="ACOX_C_alpha1"/>
</dbReference>
<dbReference type="PANTHER" id="PTHR10909">
    <property type="entry name" value="ELECTRON TRANSPORT OXIDOREDUCTASE"/>
    <property type="match status" value="1"/>
</dbReference>
<dbReference type="GO" id="GO:0071949">
    <property type="term" value="F:FAD binding"/>
    <property type="evidence" value="ECO:0007669"/>
    <property type="project" value="InterPro"/>
</dbReference>
<dbReference type="InterPro" id="IPR002655">
    <property type="entry name" value="Acyl-CoA_oxidase_C"/>
</dbReference>